<feature type="domain" description="LicD/FKTN/FKRP nucleotidyltransferase" evidence="5">
    <location>
        <begin position="27"/>
        <end position="129"/>
    </location>
</feature>
<comment type="subcellular location">
    <subcellularLocation>
        <location evidence="1">Membrane</location>
        <topology evidence="1">Single-pass membrane protein</topology>
    </subcellularLocation>
</comment>
<accession>A0A9P4YZY8</accession>
<dbReference type="OrthoDB" id="444255at2759"/>
<dbReference type="GeneID" id="55969951"/>
<name>A0A9P4YZY8_9HYPO</name>
<keyword evidence="3" id="KW-1133">Transmembrane helix</keyword>
<evidence type="ECO:0000259" key="5">
    <source>
        <dbReference type="Pfam" id="PF04991"/>
    </source>
</evidence>
<evidence type="ECO:0000256" key="3">
    <source>
        <dbReference type="ARBA" id="ARBA00022989"/>
    </source>
</evidence>
<protein>
    <submittedName>
        <fullName evidence="6">LicD family</fullName>
    </submittedName>
</protein>
<dbReference type="PANTHER" id="PTHR15407">
    <property type="entry name" value="FUKUTIN-RELATED"/>
    <property type="match status" value="1"/>
</dbReference>
<evidence type="ECO:0000256" key="2">
    <source>
        <dbReference type="ARBA" id="ARBA00022692"/>
    </source>
</evidence>
<keyword evidence="4" id="KW-0472">Membrane</keyword>
<reference evidence="6" key="1">
    <citation type="submission" date="2020-03" db="EMBL/GenBank/DDBJ databases">
        <title>Site-based positive gene gene selection in Geosmithia morbida across the United States reveals a broad range of putative effectors and factors for local host and environmental adapation.</title>
        <authorList>
            <person name="Onufrak A."/>
            <person name="Murdoch R.W."/>
            <person name="Gazis R."/>
            <person name="Huff M."/>
            <person name="Staton M."/>
            <person name="Klingeman W."/>
            <person name="Hadziabdic D."/>
        </authorList>
    </citation>
    <scope>NUCLEOTIDE SEQUENCE</scope>
    <source>
        <strain evidence="6">1262</strain>
    </source>
</reference>
<keyword evidence="2" id="KW-0812">Transmembrane</keyword>
<evidence type="ECO:0000256" key="4">
    <source>
        <dbReference type="ARBA" id="ARBA00023136"/>
    </source>
</evidence>
<dbReference type="GO" id="GO:0016020">
    <property type="term" value="C:membrane"/>
    <property type="evidence" value="ECO:0007669"/>
    <property type="project" value="UniProtKB-SubCell"/>
</dbReference>
<proteinExistence type="predicted"/>
<dbReference type="RefSeq" id="XP_035323536.1">
    <property type="nucleotide sequence ID" value="XM_035465699.1"/>
</dbReference>
<keyword evidence="7" id="KW-1185">Reference proteome</keyword>
<dbReference type="InterPro" id="IPR007074">
    <property type="entry name" value="LicD/FKTN/FKRP_NTP_transf"/>
</dbReference>
<dbReference type="InterPro" id="IPR009644">
    <property type="entry name" value="FKTN/MNN4/W02B3.4-1"/>
</dbReference>
<gene>
    <name evidence="6" type="ORF">GMORB2_3723</name>
</gene>
<dbReference type="EMBL" id="JAANYQ010000003">
    <property type="protein sequence ID" value="KAF4124884.1"/>
    <property type="molecule type" value="Genomic_DNA"/>
</dbReference>
<evidence type="ECO:0000313" key="6">
    <source>
        <dbReference type="EMBL" id="KAF4124884.1"/>
    </source>
</evidence>
<organism evidence="6 7">
    <name type="scientific">Geosmithia morbida</name>
    <dbReference type="NCBI Taxonomy" id="1094350"/>
    <lineage>
        <taxon>Eukaryota</taxon>
        <taxon>Fungi</taxon>
        <taxon>Dikarya</taxon>
        <taxon>Ascomycota</taxon>
        <taxon>Pezizomycotina</taxon>
        <taxon>Sordariomycetes</taxon>
        <taxon>Hypocreomycetidae</taxon>
        <taxon>Hypocreales</taxon>
        <taxon>Bionectriaceae</taxon>
        <taxon>Geosmithia</taxon>
    </lineage>
</organism>
<dbReference type="GO" id="GO:0009100">
    <property type="term" value="P:glycoprotein metabolic process"/>
    <property type="evidence" value="ECO:0007669"/>
    <property type="project" value="UniProtKB-ARBA"/>
</dbReference>
<evidence type="ECO:0000256" key="1">
    <source>
        <dbReference type="ARBA" id="ARBA00004167"/>
    </source>
</evidence>
<sequence>MVEPLAENDQRDAIKALIQTYLSTFHELGVQTWLMHGSLLGWWWGKKIMPWDLDADVQISEADMYYLAAYHNMTTYYYKYEGAPEGRFYLLDLNPHYVHRGTDDVLNVIDARWVDTSTGLYIDITAARYNIDHPRGEGILYDKNGHEYRATADRTMTQDTYLYPLLETTFEGAPVNIPFSYKKMLESEYGKKALQNTHFHAHIFDEKRMEWIVDPTAATEEEKP</sequence>
<dbReference type="AlphaFoldDB" id="A0A9P4YZY8"/>
<dbReference type="PANTHER" id="PTHR15407:SF32">
    <property type="entry name" value="PROTEIN (MNN4), PUTATIVE (AFU_ORTHOLOGUE AFUA_1G03790)-RELATED"/>
    <property type="match status" value="1"/>
</dbReference>
<dbReference type="Proteomes" id="UP000749293">
    <property type="component" value="Unassembled WGS sequence"/>
</dbReference>
<dbReference type="Pfam" id="PF04991">
    <property type="entry name" value="LicD"/>
    <property type="match status" value="1"/>
</dbReference>
<comment type="caution">
    <text evidence="6">The sequence shown here is derived from an EMBL/GenBank/DDBJ whole genome shotgun (WGS) entry which is preliminary data.</text>
</comment>
<evidence type="ECO:0000313" key="7">
    <source>
        <dbReference type="Proteomes" id="UP000749293"/>
    </source>
</evidence>